<keyword evidence="1" id="KW-0472">Membrane</keyword>
<name>A0A0S4WDI0_RALSL</name>
<reference evidence="2" key="1">
    <citation type="submission" date="2015-10" db="EMBL/GenBank/DDBJ databases">
        <authorList>
            <person name="Gilbert D.G."/>
        </authorList>
    </citation>
    <scope>NUCLEOTIDE SEQUENCE</scope>
    <source>
        <strain evidence="2">Phyl III-seqv23</strain>
    </source>
</reference>
<evidence type="ECO:0000313" key="2">
    <source>
        <dbReference type="EMBL" id="CUV44860.1"/>
    </source>
</evidence>
<dbReference type="EMBL" id="LN899827">
    <property type="protein sequence ID" value="CUV44860.1"/>
    <property type="molecule type" value="Genomic_DNA"/>
</dbReference>
<gene>
    <name evidence="2" type="ORF">TO10_v1_180093</name>
</gene>
<keyword evidence="1" id="KW-0812">Transmembrane</keyword>
<keyword evidence="1" id="KW-1133">Transmembrane helix</keyword>
<sequence length="44" mass="4946">MINVDRDIGFQAVFTCADPFVPVVLIVYAEYLAFWVILTGIIIV</sequence>
<organism evidence="2">
    <name type="scientific">Ralstonia solanacearum</name>
    <name type="common">Pseudomonas solanacearum</name>
    <dbReference type="NCBI Taxonomy" id="305"/>
    <lineage>
        <taxon>Bacteria</taxon>
        <taxon>Pseudomonadati</taxon>
        <taxon>Pseudomonadota</taxon>
        <taxon>Betaproteobacteria</taxon>
        <taxon>Burkholderiales</taxon>
        <taxon>Burkholderiaceae</taxon>
        <taxon>Ralstonia</taxon>
        <taxon>Ralstonia solanacearum species complex</taxon>
    </lineage>
</organism>
<evidence type="ECO:0000256" key="1">
    <source>
        <dbReference type="SAM" id="Phobius"/>
    </source>
</evidence>
<proteinExistence type="predicted"/>
<protein>
    <recommendedName>
        <fullName evidence="3">Transmembrane protein</fullName>
    </recommendedName>
</protein>
<evidence type="ECO:0008006" key="3">
    <source>
        <dbReference type="Google" id="ProtNLM"/>
    </source>
</evidence>
<feature type="transmembrane region" description="Helical" evidence="1">
    <location>
        <begin position="20"/>
        <end position="43"/>
    </location>
</feature>
<dbReference type="AlphaFoldDB" id="A0A0S4WDI0"/>
<accession>A0A0S4WDI0</accession>